<evidence type="ECO:0000256" key="11">
    <source>
        <dbReference type="RuleBase" id="RU000492"/>
    </source>
</evidence>
<dbReference type="SMART" id="SM00490">
    <property type="entry name" value="HELICc"/>
    <property type="match status" value="1"/>
</dbReference>
<dbReference type="KEGG" id="wfu:AXE80_10665"/>
<dbReference type="Gene3D" id="3.40.50.300">
    <property type="entry name" value="P-loop containing nucleotide triphosphate hydrolases"/>
    <property type="match status" value="2"/>
</dbReference>
<dbReference type="InterPro" id="IPR027417">
    <property type="entry name" value="P-loop_NTPase"/>
</dbReference>
<dbReference type="InterPro" id="IPR050079">
    <property type="entry name" value="DEAD_box_RNA_helicase"/>
</dbReference>
<dbReference type="InterPro" id="IPR014001">
    <property type="entry name" value="Helicase_ATP-bd"/>
</dbReference>
<dbReference type="Proteomes" id="UP000092967">
    <property type="component" value="Chromosome"/>
</dbReference>
<feature type="region of interest" description="Disordered" evidence="12">
    <location>
        <begin position="384"/>
        <end position="436"/>
    </location>
</feature>
<keyword evidence="4 11" id="KW-0378">Hydrolase</keyword>
<proteinExistence type="inferred from homology"/>
<evidence type="ECO:0000259" key="15">
    <source>
        <dbReference type="PROSITE" id="PS51195"/>
    </source>
</evidence>
<sequence>MTFESLGLSEAILKAINKKGYTEPSAIQQKAIPHILQGKDVLASAQTGTGKTAGFTLPLLHSLSTQNKWKRRPIRALVLTPTRELAAQVYDNVREYSEFLDIKSAVIFGGVKPKPQITTLRRGVDVLVATPGRLLDLISQDALSLSKIEILVLDEADRMLDMGFLRDIKKVLSLVPEKRQNLLFSATFSPDIKALANTFMNSPVSVESAPQNTTAEKVKQTFYNVNKGDKPLAIIGMIKSGNWSQVLVFTRTKHGANKLAERLAKSGVTAAAIHGNKSQAARTKALEGFKKNAVRVLVATDIAARGLDIPLLPHVINYELPNVPEDYVHRIGRTGRAGASGEAISLVCGEEIKFALDIEKLLGLKLPMQNLEGFDFKAPTAEELKAMKKGPSRTTSPKANQKPKTAKKKAKPGEAPKWVQAKKNAASKLGRSRNRR</sequence>
<evidence type="ECO:0000256" key="4">
    <source>
        <dbReference type="ARBA" id="ARBA00022801"/>
    </source>
</evidence>
<keyword evidence="3 11" id="KW-0547">Nucleotide-binding</keyword>
<evidence type="ECO:0000256" key="10">
    <source>
        <dbReference type="PROSITE-ProRule" id="PRU00552"/>
    </source>
</evidence>
<evidence type="ECO:0000256" key="12">
    <source>
        <dbReference type="SAM" id="MobiDB-lite"/>
    </source>
</evidence>
<dbReference type="PROSITE" id="PS00039">
    <property type="entry name" value="DEAD_ATP_HELICASE"/>
    <property type="match status" value="1"/>
</dbReference>
<dbReference type="Pfam" id="PF00270">
    <property type="entry name" value="DEAD"/>
    <property type="match status" value="1"/>
</dbReference>
<evidence type="ECO:0000313" key="16">
    <source>
        <dbReference type="EMBL" id="ANW96706.1"/>
    </source>
</evidence>
<dbReference type="AlphaFoldDB" id="A0A1B1Y7G6"/>
<keyword evidence="5 11" id="KW-0347">Helicase</keyword>
<dbReference type="OrthoDB" id="9785240at2"/>
<feature type="domain" description="Helicase C-terminal" evidence="14">
    <location>
        <begin position="217"/>
        <end position="377"/>
    </location>
</feature>
<dbReference type="GO" id="GO:0042255">
    <property type="term" value="P:ribosome assembly"/>
    <property type="evidence" value="ECO:0007669"/>
    <property type="project" value="UniProtKB-ARBA"/>
</dbReference>
<dbReference type="InterPro" id="IPR000629">
    <property type="entry name" value="RNA-helicase_DEAD-box_CS"/>
</dbReference>
<comment type="catalytic activity">
    <reaction evidence="8">
        <text>ATP + H2O = ADP + phosphate + H(+)</text>
        <dbReference type="Rhea" id="RHEA:13065"/>
        <dbReference type="ChEBI" id="CHEBI:15377"/>
        <dbReference type="ChEBI" id="CHEBI:15378"/>
        <dbReference type="ChEBI" id="CHEBI:30616"/>
        <dbReference type="ChEBI" id="CHEBI:43474"/>
        <dbReference type="ChEBI" id="CHEBI:456216"/>
        <dbReference type="EC" id="3.6.4.13"/>
    </reaction>
</comment>
<dbReference type="GO" id="GO:0016787">
    <property type="term" value="F:hydrolase activity"/>
    <property type="evidence" value="ECO:0007669"/>
    <property type="project" value="UniProtKB-KW"/>
</dbReference>
<dbReference type="CDD" id="cd00268">
    <property type="entry name" value="DEADc"/>
    <property type="match status" value="1"/>
</dbReference>
<dbReference type="InterPro" id="IPR001650">
    <property type="entry name" value="Helicase_C-like"/>
</dbReference>
<dbReference type="PANTHER" id="PTHR47959:SF13">
    <property type="entry name" value="ATP-DEPENDENT RNA HELICASE RHLE"/>
    <property type="match status" value="1"/>
</dbReference>
<reference evidence="16 17" key="1">
    <citation type="submission" date="2016-02" db="EMBL/GenBank/DDBJ databases">
        <authorList>
            <person name="Wen L."/>
            <person name="He K."/>
            <person name="Yang H."/>
        </authorList>
    </citation>
    <scope>NUCLEOTIDE SEQUENCE [LARGE SCALE GENOMIC DNA]</scope>
    <source>
        <strain evidence="16 17">CZ1127</strain>
    </source>
</reference>
<evidence type="ECO:0000256" key="8">
    <source>
        <dbReference type="ARBA" id="ARBA00047984"/>
    </source>
</evidence>
<dbReference type="CDD" id="cd18787">
    <property type="entry name" value="SF2_C_DEAD"/>
    <property type="match status" value="1"/>
</dbReference>
<dbReference type="EMBL" id="CP014224">
    <property type="protein sequence ID" value="ANW96706.1"/>
    <property type="molecule type" value="Genomic_DNA"/>
</dbReference>
<dbReference type="SUPFAM" id="SSF52540">
    <property type="entry name" value="P-loop containing nucleoside triphosphate hydrolases"/>
    <property type="match status" value="1"/>
</dbReference>
<dbReference type="GO" id="GO:0005829">
    <property type="term" value="C:cytosol"/>
    <property type="evidence" value="ECO:0007669"/>
    <property type="project" value="TreeGrafter"/>
</dbReference>
<dbReference type="PROSITE" id="PS51192">
    <property type="entry name" value="HELICASE_ATP_BIND_1"/>
    <property type="match status" value="1"/>
</dbReference>
<dbReference type="GO" id="GO:0003724">
    <property type="term" value="F:RNA helicase activity"/>
    <property type="evidence" value="ECO:0007669"/>
    <property type="project" value="UniProtKB-EC"/>
</dbReference>
<keyword evidence="6 11" id="KW-0067">ATP-binding</keyword>
<organism evidence="16 17">
    <name type="scientific">Wenyingzhuangia fucanilytica</name>
    <dbReference type="NCBI Taxonomy" id="1790137"/>
    <lineage>
        <taxon>Bacteria</taxon>
        <taxon>Pseudomonadati</taxon>
        <taxon>Bacteroidota</taxon>
        <taxon>Flavobacteriia</taxon>
        <taxon>Flavobacteriales</taxon>
        <taxon>Flavobacteriaceae</taxon>
        <taxon>Wenyingzhuangia</taxon>
    </lineage>
</organism>
<dbReference type="EC" id="3.6.4.13" evidence="1"/>
<dbReference type="GO" id="GO:0005524">
    <property type="term" value="F:ATP binding"/>
    <property type="evidence" value="ECO:0007669"/>
    <property type="project" value="UniProtKB-KW"/>
</dbReference>
<dbReference type="RefSeq" id="WP_068827120.1">
    <property type="nucleotide sequence ID" value="NZ_CP014224.1"/>
</dbReference>
<evidence type="ECO:0000256" key="2">
    <source>
        <dbReference type="ARBA" id="ARBA00022490"/>
    </source>
</evidence>
<keyword evidence="2" id="KW-0963">Cytoplasm</keyword>
<dbReference type="PANTHER" id="PTHR47959">
    <property type="entry name" value="ATP-DEPENDENT RNA HELICASE RHLE-RELATED"/>
    <property type="match status" value="1"/>
</dbReference>
<keyword evidence="17" id="KW-1185">Reference proteome</keyword>
<evidence type="ECO:0000256" key="3">
    <source>
        <dbReference type="ARBA" id="ARBA00022741"/>
    </source>
</evidence>
<evidence type="ECO:0000259" key="13">
    <source>
        <dbReference type="PROSITE" id="PS51192"/>
    </source>
</evidence>
<dbReference type="InterPro" id="IPR014014">
    <property type="entry name" value="RNA_helicase_DEAD_Q_motif"/>
</dbReference>
<dbReference type="STRING" id="1790137.AXE80_10665"/>
<evidence type="ECO:0000313" key="17">
    <source>
        <dbReference type="Proteomes" id="UP000092967"/>
    </source>
</evidence>
<feature type="domain" description="DEAD-box RNA helicase Q" evidence="15">
    <location>
        <begin position="1"/>
        <end position="29"/>
    </location>
</feature>
<feature type="short sequence motif" description="Q motif" evidence="10">
    <location>
        <begin position="1"/>
        <end position="29"/>
    </location>
</feature>
<dbReference type="FunFam" id="3.40.50.300:FF:000108">
    <property type="entry name" value="ATP-dependent RNA helicase RhlE"/>
    <property type="match status" value="1"/>
</dbReference>
<evidence type="ECO:0000256" key="6">
    <source>
        <dbReference type="ARBA" id="ARBA00022840"/>
    </source>
</evidence>
<dbReference type="InterPro" id="IPR044742">
    <property type="entry name" value="DEAD/DEAH_RhlB"/>
</dbReference>
<dbReference type="GO" id="GO:0003676">
    <property type="term" value="F:nucleic acid binding"/>
    <property type="evidence" value="ECO:0007669"/>
    <property type="project" value="InterPro"/>
</dbReference>
<evidence type="ECO:0000256" key="9">
    <source>
        <dbReference type="ARBA" id="ARBA00074363"/>
    </source>
</evidence>
<gene>
    <name evidence="16" type="ORF">AXE80_10665</name>
</gene>
<comment type="similarity">
    <text evidence="7 11">Belongs to the DEAD box helicase family.</text>
</comment>
<feature type="domain" description="Helicase ATP-binding" evidence="13">
    <location>
        <begin position="32"/>
        <end position="206"/>
    </location>
</feature>
<evidence type="ECO:0000256" key="1">
    <source>
        <dbReference type="ARBA" id="ARBA00012552"/>
    </source>
</evidence>
<evidence type="ECO:0000259" key="14">
    <source>
        <dbReference type="PROSITE" id="PS51194"/>
    </source>
</evidence>
<name>A0A1B1Y7G6_9FLAO</name>
<protein>
    <recommendedName>
        <fullName evidence="9">DEAD-box ATP-dependent RNA helicase RhpA</fullName>
        <ecNumber evidence="1">3.6.4.13</ecNumber>
    </recommendedName>
</protein>
<dbReference type="FunFam" id="3.40.50.300:FF:000468">
    <property type="entry name" value="ATP-dependent RNA helicase RhlE"/>
    <property type="match status" value="1"/>
</dbReference>
<dbReference type="PROSITE" id="PS51194">
    <property type="entry name" value="HELICASE_CTER"/>
    <property type="match status" value="1"/>
</dbReference>
<dbReference type="Pfam" id="PF00271">
    <property type="entry name" value="Helicase_C"/>
    <property type="match status" value="1"/>
</dbReference>
<accession>A0A1B1Y7G6</accession>
<evidence type="ECO:0000256" key="7">
    <source>
        <dbReference type="ARBA" id="ARBA00038437"/>
    </source>
</evidence>
<dbReference type="InterPro" id="IPR011545">
    <property type="entry name" value="DEAD/DEAH_box_helicase_dom"/>
</dbReference>
<dbReference type="SMART" id="SM00487">
    <property type="entry name" value="DEXDc"/>
    <property type="match status" value="1"/>
</dbReference>
<dbReference type="PROSITE" id="PS51195">
    <property type="entry name" value="Q_MOTIF"/>
    <property type="match status" value="1"/>
</dbReference>
<dbReference type="GO" id="GO:0009266">
    <property type="term" value="P:response to temperature stimulus"/>
    <property type="evidence" value="ECO:0007669"/>
    <property type="project" value="UniProtKB-ARBA"/>
</dbReference>
<evidence type="ECO:0000256" key="5">
    <source>
        <dbReference type="ARBA" id="ARBA00022806"/>
    </source>
</evidence>